<keyword evidence="4" id="KW-1185">Reference proteome</keyword>
<proteinExistence type="predicted"/>
<dbReference type="SUPFAM" id="SSF52058">
    <property type="entry name" value="L domain-like"/>
    <property type="match status" value="1"/>
</dbReference>
<feature type="region of interest" description="Disordered" evidence="1">
    <location>
        <begin position="603"/>
        <end position="622"/>
    </location>
</feature>
<evidence type="ECO:0000313" key="4">
    <source>
        <dbReference type="Proteomes" id="UP000636709"/>
    </source>
</evidence>
<dbReference type="AlphaFoldDB" id="A0A835A4Y4"/>
<dbReference type="InterPro" id="IPR050905">
    <property type="entry name" value="Plant_NBS-LRR"/>
</dbReference>
<sequence>MQIPAVGIEEAVLFITRYLEDSNSPAIFFGGWPGGLGASALLKSIARHPPQYLVEKFSKIIHIDCSKWKSRRALQRAIVDELELPQWVNDAFVRQDKEDDFSGKDESSRTEIGDVTTVIHRSLIQYRCLVIFHNGSHDMVDLVDCGIPSQIFGTTVLWTWTFGGRLGHVVPRFKEKRPTSQEYFYCNFTRKAKTCRVLLAEEAKEIALYTHKLGVTPELAKVCLIYLLSLNHQGGDIIDYKWATHAFNYWVCDGIVGGGHDSQAWEIAHALHQEIWLEDYSSNTLQHFGDELEAPPNRWIFVTPSNMKERAHPGTTSLFLTSSVFERPLAQVPFHQLNQLHVLKIYRCSFSFQLPPFHCCPSLRLLGIEICTDQPQAREEGRDNKPVGVFQRLWVLDVCYRDWELAFAQEPEEETTTDIREVHIKKRKIWHNSFAWRKLRNIRKLCIVEPTCSWETGDKDEFKDMVNLEHLDLSRNSNIQVLPSMSGATGLKTLILDGCVRLEYVGPEGLPPSLDSFSFDAGSDVTKISKISLAGCVNLQSFLLRGAFPSLEELDLSGTSIRKVDLSSKVVQANGLNKVILTECKKLRALLWSRQLKVLRIDTHERNERPQQPCSDSPLSSQHENYDGYVIASDARIIQSLLHSGDLSCNLITDSVYLHLHNAPPCTSRSKRRRSSRNDIPKPCCYNDATLVEIRSNDEGEILWPPPSDRHVEVSEGISLTDVEGNVGIRAIHNMMLQVQSLRVHDNSLMLAVIPKFVGGWYNPVTSNRTVGGSMQSTFRLGMGSGAFGLRWCRVERCPRLHALFMSHDGSEAKYNFPNLVIIWASHLPMAGCIWSKGFLAHRLTTHPIPQLQSIRIHNCPRLKFVLPSFSRMINLPSLETLHITHCGDLKQVFPWDDIREPRTREWSRQASAAVKEFPKLKHIHLHDLPNLEEICEGRMSAPMLDSIQIRGCWELRRLPAVGHRSNGAAAVVHIERDCWEKLQWDGLHVGHHPSLYEARFSSRYYRKKGLLRGTVLR</sequence>
<evidence type="ECO:0000313" key="3">
    <source>
        <dbReference type="EMBL" id="KAF8641960.1"/>
    </source>
</evidence>
<feature type="compositionally biased region" description="Polar residues" evidence="1">
    <location>
        <begin position="610"/>
        <end position="622"/>
    </location>
</feature>
<gene>
    <name evidence="3" type="ORF">HU200_067676</name>
</gene>
<dbReference type="PANTHER" id="PTHR33463">
    <property type="entry name" value="NB-ARC DOMAIN-CONTAINING PROTEIN-RELATED"/>
    <property type="match status" value="1"/>
</dbReference>
<dbReference type="InterPro" id="IPR032675">
    <property type="entry name" value="LRR_dom_sf"/>
</dbReference>
<evidence type="ECO:0000259" key="2">
    <source>
        <dbReference type="Pfam" id="PF23247"/>
    </source>
</evidence>
<reference evidence="3" key="1">
    <citation type="submission" date="2020-07" db="EMBL/GenBank/DDBJ databases">
        <title>Genome sequence and genetic diversity analysis of an under-domesticated orphan crop, white fonio (Digitaria exilis).</title>
        <authorList>
            <person name="Bennetzen J.L."/>
            <person name="Chen S."/>
            <person name="Ma X."/>
            <person name="Wang X."/>
            <person name="Yssel A.E.J."/>
            <person name="Chaluvadi S.R."/>
            <person name="Johnson M."/>
            <person name="Gangashetty P."/>
            <person name="Hamidou F."/>
            <person name="Sanogo M.D."/>
            <person name="Zwaenepoel A."/>
            <person name="Wallace J."/>
            <person name="Van De Peer Y."/>
            <person name="Van Deynze A."/>
        </authorList>
    </citation>
    <scope>NUCLEOTIDE SEQUENCE</scope>
    <source>
        <tissue evidence="3">Leaves</tissue>
    </source>
</reference>
<protein>
    <recommendedName>
        <fullName evidence="2">Disease resistance protein At4g27190-like leucine-rich repeats domain-containing protein</fullName>
    </recommendedName>
</protein>
<dbReference type="PANTHER" id="PTHR33463:SF103">
    <property type="entry name" value="NB-ARC DOMAIN-CONTAINING PROTEIN"/>
    <property type="match status" value="1"/>
</dbReference>
<feature type="domain" description="Disease resistance protein At4g27190-like leucine-rich repeats" evidence="2">
    <location>
        <begin position="849"/>
        <end position="959"/>
    </location>
</feature>
<dbReference type="EMBL" id="JACEFO010003304">
    <property type="protein sequence ID" value="KAF8641960.1"/>
    <property type="molecule type" value="Genomic_DNA"/>
</dbReference>
<accession>A0A835A4Y4</accession>
<dbReference type="Proteomes" id="UP000636709">
    <property type="component" value="Unassembled WGS sequence"/>
</dbReference>
<evidence type="ECO:0000256" key="1">
    <source>
        <dbReference type="SAM" id="MobiDB-lite"/>
    </source>
</evidence>
<name>A0A835A4Y4_9POAL</name>
<comment type="caution">
    <text evidence="3">The sequence shown here is derived from an EMBL/GenBank/DDBJ whole genome shotgun (WGS) entry which is preliminary data.</text>
</comment>
<dbReference type="Pfam" id="PF23247">
    <property type="entry name" value="LRR_RPS2"/>
    <property type="match status" value="1"/>
</dbReference>
<organism evidence="3 4">
    <name type="scientific">Digitaria exilis</name>
    <dbReference type="NCBI Taxonomy" id="1010633"/>
    <lineage>
        <taxon>Eukaryota</taxon>
        <taxon>Viridiplantae</taxon>
        <taxon>Streptophyta</taxon>
        <taxon>Embryophyta</taxon>
        <taxon>Tracheophyta</taxon>
        <taxon>Spermatophyta</taxon>
        <taxon>Magnoliopsida</taxon>
        <taxon>Liliopsida</taxon>
        <taxon>Poales</taxon>
        <taxon>Poaceae</taxon>
        <taxon>PACMAD clade</taxon>
        <taxon>Panicoideae</taxon>
        <taxon>Panicodae</taxon>
        <taxon>Paniceae</taxon>
        <taxon>Anthephorinae</taxon>
        <taxon>Digitaria</taxon>
    </lineage>
</organism>
<dbReference type="OrthoDB" id="614998at2759"/>
<dbReference type="Gene3D" id="3.80.10.10">
    <property type="entry name" value="Ribonuclease Inhibitor"/>
    <property type="match status" value="2"/>
</dbReference>
<dbReference type="InterPro" id="IPR057135">
    <property type="entry name" value="At4g27190-like_LRR"/>
</dbReference>